<sequence length="152" mass="17784">MPHIYRDSIVVENCEYLCYDGCPGSFYSIGIQHSISHSLLNHHQSRIYLPQSLLPASPLRQLIQAYRVFQLDFELINSTDRISLSGGIWHHTNFNLFYQICNCNPLQLRSKTLCIIPANVKQVDQRQHHLERKNVVIDKYKCNMWGNKSRKL</sequence>
<protein>
    <submittedName>
        <fullName evidence="1">Uncharacterized protein</fullName>
    </submittedName>
</protein>
<evidence type="ECO:0000313" key="2">
    <source>
        <dbReference type="Proteomes" id="UP001153076"/>
    </source>
</evidence>
<proteinExistence type="predicted"/>
<dbReference type="Proteomes" id="UP001153076">
    <property type="component" value="Unassembled WGS sequence"/>
</dbReference>
<comment type="caution">
    <text evidence="1">The sequence shown here is derived from an EMBL/GenBank/DDBJ whole genome shotgun (WGS) entry which is preliminary data.</text>
</comment>
<reference evidence="1" key="1">
    <citation type="submission" date="2022-04" db="EMBL/GenBank/DDBJ databases">
        <title>Carnegiea gigantea Genome sequencing and assembly v2.</title>
        <authorList>
            <person name="Copetti D."/>
            <person name="Sanderson M.J."/>
            <person name="Burquez A."/>
            <person name="Wojciechowski M.F."/>
        </authorList>
    </citation>
    <scope>NUCLEOTIDE SEQUENCE</scope>
    <source>
        <strain evidence="1">SGP5-SGP5p</strain>
        <tissue evidence="1">Aerial part</tissue>
    </source>
</reference>
<name>A0A9Q1KM17_9CARY</name>
<accession>A0A9Q1KM17</accession>
<dbReference type="EMBL" id="JAKOGI010000069">
    <property type="protein sequence ID" value="KAJ8445883.1"/>
    <property type="molecule type" value="Genomic_DNA"/>
</dbReference>
<gene>
    <name evidence="1" type="ORF">Cgig2_000195</name>
</gene>
<evidence type="ECO:0000313" key="1">
    <source>
        <dbReference type="EMBL" id="KAJ8445883.1"/>
    </source>
</evidence>
<keyword evidence="2" id="KW-1185">Reference proteome</keyword>
<organism evidence="1 2">
    <name type="scientific">Carnegiea gigantea</name>
    <dbReference type="NCBI Taxonomy" id="171969"/>
    <lineage>
        <taxon>Eukaryota</taxon>
        <taxon>Viridiplantae</taxon>
        <taxon>Streptophyta</taxon>
        <taxon>Embryophyta</taxon>
        <taxon>Tracheophyta</taxon>
        <taxon>Spermatophyta</taxon>
        <taxon>Magnoliopsida</taxon>
        <taxon>eudicotyledons</taxon>
        <taxon>Gunneridae</taxon>
        <taxon>Pentapetalae</taxon>
        <taxon>Caryophyllales</taxon>
        <taxon>Cactineae</taxon>
        <taxon>Cactaceae</taxon>
        <taxon>Cactoideae</taxon>
        <taxon>Echinocereeae</taxon>
        <taxon>Carnegiea</taxon>
    </lineage>
</organism>
<dbReference type="AlphaFoldDB" id="A0A9Q1KM17"/>